<dbReference type="OrthoDB" id="32523at2"/>
<proteinExistence type="predicted"/>
<dbReference type="SMART" id="SM00347">
    <property type="entry name" value="HTH_MARR"/>
    <property type="match status" value="1"/>
</dbReference>
<dbReference type="RefSeq" id="WP_154566381.1">
    <property type="nucleotide sequence ID" value="NZ_VOSW01000103.1"/>
</dbReference>
<evidence type="ECO:0000256" key="1">
    <source>
        <dbReference type="ARBA" id="ARBA00023015"/>
    </source>
</evidence>
<dbReference type="PANTHER" id="PTHR42756">
    <property type="entry name" value="TRANSCRIPTIONAL REGULATOR, MARR"/>
    <property type="match status" value="1"/>
</dbReference>
<accession>A0A6N6W5E7</accession>
<feature type="domain" description="HTH marR-type" evidence="5">
    <location>
        <begin position="75"/>
        <end position="181"/>
    </location>
</feature>
<dbReference type="InterPro" id="IPR036390">
    <property type="entry name" value="WH_DNA-bd_sf"/>
</dbReference>
<dbReference type="GO" id="GO:0003677">
    <property type="term" value="F:DNA binding"/>
    <property type="evidence" value="ECO:0007669"/>
    <property type="project" value="UniProtKB-KW"/>
</dbReference>
<evidence type="ECO:0000256" key="4">
    <source>
        <dbReference type="SAM" id="MobiDB-lite"/>
    </source>
</evidence>
<evidence type="ECO:0000313" key="7">
    <source>
        <dbReference type="Proteomes" id="UP000463700"/>
    </source>
</evidence>
<feature type="region of interest" description="Disordered" evidence="4">
    <location>
        <begin position="1"/>
        <end position="34"/>
    </location>
</feature>
<dbReference type="PANTHER" id="PTHR42756:SF1">
    <property type="entry name" value="TRANSCRIPTIONAL REPRESSOR OF EMRAB OPERON"/>
    <property type="match status" value="1"/>
</dbReference>
<evidence type="ECO:0000313" key="6">
    <source>
        <dbReference type="EMBL" id="KAE8754984.1"/>
    </source>
</evidence>
<dbReference type="Proteomes" id="UP000463700">
    <property type="component" value="Unassembled WGS sequence"/>
</dbReference>
<evidence type="ECO:0000259" key="5">
    <source>
        <dbReference type="SMART" id="SM00347"/>
    </source>
</evidence>
<keyword evidence="1" id="KW-0805">Transcription regulation</keyword>
<name>A0A6N6W5E7_9BURK</name>
<keyword evidence="2" id="KW-0238">DNA-binding</keyword>
<feature type="compositionally biased region" description="Polar residues" evidence="4">
    <location>
        <begin position="23"/>
        <end position="33"/>
    </location>
</feature>
<dbReference type="Gene3D" id="1.10.10.10">
    <property type="entry name" value="Winged helix-like DNA-binding domain superfamily/Winged helix DNA-binding domain"/>
    <property type="match status" value="1"/>
</dbReference>
<comment type="caution">
    <text evidence="6">The sequence shown here is derived from an EMBL/GenBank/DDBJ whole genome shotgun (WGS) entry which is preliminary data.</text>
</comment>
<dbReference type="SUPFAM" id="SSF46785">
    <property type="entry name" value="Winged helix' DNA-binding domain"/>
    <property type="match status" value="1"/>
</dbReference>
<dbReference type="InterPro" id="IPR000835">
    <property type="entry name" value="HTH_MarR-typ"/>
</dbReference>
<dbReference type="GO" id="GO:0003700">
    <property type="term" value="F:DNA-binding transcription factor activity"/>
    <property type="evidence" value="ECO:0007669"/>
    <property type="project" value="InterPro"/>
</dbReference>
<evidence type="ECO:0000256" key="2">
    <source>
        <dbReference type="ARBA" id="ARBA00023125"/>
    </source>
</evidence>
<dbReference type="EMBL" id="VOSW01000103">
    <property type="protein sequence ID" value="KAE8754984.1"/>
    <property type="molecule type" value="Genomic_DNA"/>
</dbReference>
<organism evidence="6 7">
    <name type="scientific">Paraburkholderia madseniana</name>
    <dbReference type="NCBI Taxonomy" id="2599607"/>
    <lineage>
        <taxon>Bacteria</taxon>
        <taxon>Pseudomonadati</taxon>
        <taxon>Pseudomonadota</taxon>
        <taxon>Betaproteobacteria</taxon>
        <taxon>Burkholderiales</taxon>
        <taxon>Burkholderiaceae</taxon>
        <taxon>Paraburkholderia</taxon>
    </lineage>
</organism>
<dbReference type="AlphaFoldDB" id="A0A6N6W5E7"/>
<gene>
    <name evidence="6" type="ORF">FSO04_36660</name>
</gene>
<dbReference type="Pfam" id="PF12802">
    <property type="entry name" value="MarR_2"/>
    <property type="match status" value="1"/>
</dbReference>
<reference evidence="6 7" key="1">
    <citation type="journal article" date="2020" name="Int. J. Syst. Evol. Microbiol.">
        <title>Paraburkholderia madseniana sp. nov., a phenolic acid-degrading bacterium isolated from acidic forest soil.</title>
        <authorList>
            <person name="Wilhelm R.C."/>
            <person name="Murphy S.J.L."/>
            <person name="Feriancek N.M."/>
            <person name="Karasz D.C."/>
            <person name="DeRito C.M."/>
            <person name="Newman J.D."/>
            <person name="Buckley D.H."/>
        </authorList>
    </citation>
    <scope>NUCLEOTIDE SEQUENCE [LARGE SCALE GENOMIC DNA]</scope>
    <source>
        <strain evidence="6 7">RP11</strain>
    </source>
</reference>
<evidence type="ECO:0000256" key="3">
    <source>
        <dbReference type="ARBA" id="ARBA00023163"/>
    </source>
</evidence>
<dbReference type="InterPro" id="IPR036388">
    <property type="entry name" value="WH-like_DNA-bd_sf"/>
</dbReference>
<keyword evidence="3" id="KW-0804">Transcription</keyword>
<protein>
    <submittedName>
        <fullName evidence="6">MarR family transcriptional regulator</fullName>
    </submittedName>
</protein>
<sequence>MSIAAAKRPAPPPSRKQAVAEHSNASGPSNVPRNSHVEFITRQWQSEHSELNLSNFLLAIYFMRLGTLVEQAFDKMCQGLGDISGSDMRVLLALRRGGHPYAKRPTDLYRALLVTSGAVTKKIDRLVKLGMVGRQADPSHNGGFIVHLTRKGLDIVEKAIVTLAEESSIAPAIARFSDAERAAGNEFCLRTLALLEELVPPKILKNPAMRC</sequence>